<sequence>MEIKKAASAGTLESSDILVSLEKGENGIEIHLSSTVDKLFGQQIREIISKTLTDLGVQNIKVIAMDRGALDCTIKARVLAAYYRATESTDYKWGE</sequence>
<dbReference type="Pfam" id="PF06857">
    <property type="entry name" value="ACP"/>
    <property type="match status" value="1"/>
</dbReference>
<evidence type="ECO:0000256" key="2">
    <source>
        <dbReference type="ARBA" id="ARBA00022490"/>
    </source>
</evidence>
<keyword evidence="2" id="KW-0963">Cytoplasm</keyword>
<dbReference type="GO" id="GO:0016829">
    <property type="term" value="F:lyase activity"/>
    <property type="evidence" value="ECO:0007669"/>
    <property type="project" value="UniProtKB-KW"/>
</dbReference>
<organism evidence="4">
    <name type="scientific">bioreactor metagenome</name>
    <dbReference type="NCBI Taxonomy" id="1076179"/>
    <lineage>
        <taxon>unclassified sequences</taxon>
        <taxon>metagenomes</taxon>
        <taxon>ecological metagenomes</taxon>
    </lineage>
</organism>
<dbReference type="NCBIfam" id="NF009726">
    <property type="entry name" value="PRK13253.1"/>
    <property type="match status" value="1"/>
</dbReference>
<reference evidence="4" key="1">
    <citation type="submission" date="2019-08" db="EMBL/GenBank/DDBJ databases">
        <authorList>
            <person name="Kucharzyk K."/>
            <person name="Murdoch R.W."/>
            <person name="Higgins S."/>
            <person name="Loffler F."/>
        </authorList>
    </citation>
    <scope>NUCLEOTIDE SEQUENCE</scope>
</reference>
<dbReference type="InterPro" id="IPR023439">
    <property type="entry name" value="Mal_deCO2ase/Cit_lyase_ACP"/>
</dbReference>
<dbReference type="InterPro" id="IPR006495">
    <property type="entry name" value="CitD"/>
</dbReference>
<proteinExistence type="inferred from homology"/>
<dbReference type="AlphaFoldDB" id="A0A645FWN2"/>
<comment type="caution">
    <text evidence="4">The sequence shown here is derived from an EMBL/GenBank/DDBJ whole genome shotgun (WGS) entry which is preliminary data.</text>
</comment>
<dbReference type="HAMAP" id="MF_00805">
    <property type="entry name" value="CitD"/>
    <property type="match status" value="1"/>
</dbReference>
<name>A0A645FWN2_9ZZZZ</name>
<comment type="subcellular location">
    <subcellularLocation>
        <location evidence="1">Cytoplasm</location>
    </subcellularLocation>
</comment>
<dbReference type="GO" id="GO:0005737">
    <property type="term" value="C:cytoplasm"/>
    <property type="evidence" value="ECO:0007669"/>
    <property type="project" value="UniProtKB-SubCell"/>
</dbReference>
<keyword evidence="4" id="KW-0456">Lyase</keyword>
<evidence type="ECO:0000313" key="4">
    <source>
        <dbReference type="EMBL" id="MPN18276.1"/>
    </source>
</evidence>
<dbReference type="NCBIfam" id="TIGR01608">
    <property type="entry name" value="citD"/>
    <property type="match status" value="1"/>
</dbReference>
<dbReference type="EMBL" id="VSSQ01065571">
    <property type="protein sequence ID" value="MPN18276.1"/>
    <property type="molecule type" value="Genomic_DNA"/>
</dbReference>
<gene>
    <name evidence="4" type="primary">citD_21</name>
    <name evidence="4" type="ORF">SDC9_165636</name>
</gene>
<keyword evidence="3" id="KW-0597">Phosphoprotein</keyword>
<protein>
    <submittedName>
        <fullName evidence="4">Citrate lyase acyl carrier protein</fullName>
    </submittedName>
</protein>
<evidence type="ECO:0000256" key="1">
    <source>
        <dbReference type="ARBA" id="ARBA00004496"/>
    </source>
</evidence>
<accession>A0A645FWN2</accession>
<dbReference type="PIRSF" id="PIRSF002736">
    <property type="entry name" value="Citrt_lyas_gamma"/>
    <property type="match status" value="1"/>
</dbReference>
<evidence type="ECO:0000256" key="3">
    <source>
        <dbReference type="ARBA" id="ARBA00022553"/>
    </source>
</evidence>